<dbReference type="EMBL" id="JACCBU010000001">
    <property type="protein sequence ID" value="NYE75636.1"/>
    <property type="molecule type" value="Genomic_DNA"/>
</dbReference>
<dbReference type="RefSeq" id="WP_179758110.1">
    <property type="nucleotide sequence ID" value="NZ_JACCBU010000001.1"/>
</dbReference>
<dbReference type="SUPFAM" id="SSF63829">
    <property type="entry name" value="Calcium-dependent phosphotriesterase"/>
    <property type="match status" value="1"/>
</dbReference>
<name>A0A7Y9IFD1_9ACTN</name>
<organism evidence="2 3">
    <name type="scientific">Microlunatus parietis</name>
    <dbReference type="NCBI Taxonomy" id="682979"/>
    <lineage>
        <taxon>Bacteria</taxon>
        <taxon>Bacillati</taxon>
        <taxon>Actinomycetota</taxon>
        <taxon>Actinomycetes</taxon>
        <taxon>Propionibacteriales</taxon>
        <taxon>Propionibacteriaceae</taxon>
        <taxon>Microlunatus</taxon>
    </lineage>
</organism>
<feature type="chain" id="PRO_5030548673" evidence="1">
    <location>
        <begin position="29"/>
        <end position="853"/>
    </location>
</feature>
<dbReference type="AlphaFoldDB" id="A0A7Y9IFD1"/>
<keyword evidence="3" id="KW-1185">Reference proteome</keyword>
<evidence type="ECO:0000313" key="3">
    <source>
        <dbReference type="Proteomes" id="UP000569914"/>
    </source>
</evidence>
<dbReference type="Proteomes" id="UP000569914">
    <property type="component" value="Unassembled WGS sequence"/>
</dbReference>
<protein>
    <submittedName>
        <fullName evidence="2">Uncharacterized protein</fullName>
    </submittedName>
</protein>
<dbReference type="Gene3D" id="2.60.120.260">
    <property type="entry name" value="Galactose-binding domain-like"/>
    <property type="match status" value="1"/>
</dbReference>
<dbReference type="SUPFAM" id="SSF75011">
    <property type="entry name" value="3-carboxy-cis,cis-mucoante lactonizing enzyme"/>
    <property type="match status" value="1"/>
</dbReference>
<evidence type="ECO:0000313" key="2">
    <source>
        <dbReference type="EMBL" id="NYE75636.1"/>
    </source>
</evidence>
<sequence>MRNRPTAWLAVACATLCLTLSLPTAAVAETAPPPIRTGDLLVPNHSFEADLDGWTPTDGRGGAASCPDGLTITGDGASDGSKALALGSRGCANLGARSDAVPVTAGSALQARAHATGTDTAAIGLVWLDAAGAVIDTEYATHPRGTEIVTVDGTAPAGAAGVAVELGVRRSGTYDEVLITAPATSVGPQITKPATYLAMGAGEDETGRKVTYSVATGSTGSPAKLVISDILRTEVIKTVDLPGATGSWTVKQNPVSKIVYIGTYGSAALWSWTPGAAQAVRIGTPPIDHFGFVYGISFGTDGTVYGGGWGEPTNGYAGAAIWKYDPEDGFAVVGPNPLTTDANYTRWTAYDQVTDAVFTGTGTKPHLYGCPVDAGATGCSDLTSLLSPAQLALPWLYGGSAGDGYVTVWGGDSNSRGNDYLTVIKVGRDAAGKITGEVVTEIKGVIYNGATRPVDGKIYFNKAGEPNLPLHSYDLATGEEAVLDAPVNIFSRAWELIDLGDPAWPGLSIVGWNSGGILTAYNLQTGNFQRGQVPNNPPMPIASNSLALGADGRLWTAGYLTGGLGAYTPLRDDRQRTYLFGGQAEQMITYRGRTYQGTYPNGRIDSFTPAEIEAGTAPRQECTIGDHQNRPYGLTGHGDRIYYGSQADYGHDQGGFGYLDLETGTCTTLAGVIGHQSISALAASGSKVFGGGSIFYAYDGEPIDSQAKLLIFDETTGEARTVPWPIAGTRSVDAALTDETGVVWFYANGWLAALDPGTEKLIFSQEIFPDWKPGVRIPGNYARLVRHPNGTIYGIAGGRLFGFDPKRTLRAGSATATLKVLRPSGAGTHLVVDDYGDLYSVAGPRLLRTVVPR</sequence>
<evidence type="ECO:0000256" key="1">
    <source>
        <dbReference type="SAM" id="SignalP"/>
    </source>
</evidence>
<keyword evidence="1" id="KW-0732">Signal</keyword>
<accession>A0A7Y9IFD1</accession>
<proteinExistence type="predicted"/>
<reference evidence="2 3" key="1">
    <citation type="submission" date="2020-07" db="EMBL/GenBank/DDBJ databases">
        <title>Sequencing the genomes of 1000 actinobacteria strains.</title>
        <authorList>
            <person name="Klenk H.-P."/>
        </authorList>
    </citation>
    <scope>NUCLEOTIDE SEQUENCE [LARGE SCALE GENOMIC DNA]</scope>
    <source>
        <strain evidence="2 3">DSM 22083</strain>
    </source>
</reference>
<comment type="caution">
    <text evidence="2">The sequence shown here is derived from an EMBL/GenBank/DDBJ whole genome shotgun (WGS) entry which is preliminary data.</text>
</comment>
<gene>
    <name evidence="2" type="ORF">BKA15_006965</name>
</gene>
<feature type="signal peptide" evidence="1">
    <location>
        <begin position="1"/>
        <end position="28"/>
    </location>
</feature>